<evidence type="ECO:0000313" key="4">
    <source>
        <dbReference type="EMBL" id="HIY22380.1"/>
    </source>
</evidence>
<dbReference type="SUPFAM" id="SSF54637">
    <property type="entry name" value="Thioesterase/thiol ester dehydrase-isomerase"/>
    <property type="match status" value="1"/>
</dbReference>
<dbReference type="AlphaFoldDB" id="A0A9D1YAQ2"/>
<comment type="caution">
    <text evidence="4">The sequence shown here is derived from an EMBL/GenBank/DDBJ whole genome shotgun (WGS) entry which is preliminary data.</text>
</comment>
<evidence type="ECO:0000313" key="5">
    <source>
        <dbReference type="Proteomes" id="UP000823868"/>
    </source>
</evidence>
<evidence type="ECO:0000256" key="1">
    <source>
        <dbReference type="ARBA" id="ARBA00008324"/>
    </source>
</evidence>
<dbReference type="EMBL" id="DXDX01000197">
    <property type="protein sequence ID" value="HIY22380.1"/>
    <property type="molecule type" value="Genomic_DNA"/>
</dbReference>
<accession>A0A9D1YAQ2</accession>
<dbReference type="GO" id="GO:0047617">
    <property type="term" value="F:fatty acyl-CoA hydrolase activity"/>
    <property type="evidence" value="ECO:0007669"/>
    <property type="project" value="InterPro"/>
</dbReference>
<evidence type="ECO:0000259" key="3">
    <source>
        <dbReference type="Pfam" id="PF03061"/>
    </source>
</evidence>
<comment type="similarity">
    <text evidence="1">Belongs to the thioesterase PaaI family.</text>
</comment>
<dbReference type="InterPro" id="IPR006683">
    <property type="entry name" value="Thioestr_dom"/>
</dbReference>
<feature type="domain" description="Thioesterase" evidence="3">
    <location>
        <begin position="48"/>
        <end position="120"/>
    </location>
</feature>
<dbReference type="NCBIfam" id="TIGR00369">
    <property type="entry name" value="unchar_dom_1"/>
    <property type="match status" value="1"/>
</dbReference>
<name>A0A9D1YAQ2_9FIRM</name>
<evidence type="ECO:0000256" key="2">
    <source>
        <dbReference type="ARBA" id="ARBA00022801"/>
    </source>
</evidence>
<proteinExistence type="inferred from homology"/>
<organism evidence="4 5">
    <name type="scientific">Candidatus Flavonifractor merdigallinarum</name>
    <dbReference type="NCBI Taxonomy" id="2838589"/>
    <lineage>
        <taxon>Bacteria</taxon>
        <taxon>Bacillati</taxon>
        <taxon>Bacillota</taxon>
        <taxon>Clostridia</taxon>
        <taxon>Eubacteriales</taxon>
        <taxon>Oscillospiraceae</taxon>
        <taxon>Flavonifractor</taxon>
    </lineage>
</organism>
<reference evidence="4" key="1">
    <citation type="journal article" date="2021" name="PeerJ">
        <title>Extensive microbial diversity within the chicken gut microbiome revealed by metagenomics and culture.</title>
        <authorList>
            <person name="Gilroy R."/>
            <person name="Ravi A."/>
            <person name="Getino M."/>
            <person name="Pursley I."/>
            <person name="Horton D.L."/>
            <person name="Alikhan N.F."/>
            <person name="Baker D."/>
            <person name="Gharbi K."/>
            <person name="Hall N."/>
            <person name="Watson M."/>
            <person name="Adriaenssens E.M."/>
            <person name="Foster-Nyarko E."/>
            <person name="Jarju S."/>
            <person name="Secka A."/>
            <person name="Antonio M."/>
            <person name="Oren A."/>
            <person name="Chaudhuri R.R."/>
            <person name="La Ragione R."/>
            <person name="Hildebrand F."/>
            <person name="Pallen M.J."/>
        </authorList>
    </citation>
    <scope>NUCLEOTIDE SEQUENCE</scope>
    <source>
        <strain evidence="4">ChiBcec16_6824</strain>
    </source>
</reference>
<dbReference type="InterPro" id="IPR039298">
    <property type="entry name" value="ACOT13"/>
</dbReference>
<protein>
    <submittedName>
        <fullName evidence="4">PaaI family thioesterase</fullName>
    </submittedName>
</protein>
<reference evidence="4" key="2">
    <citation type="submission" date="2021-04" db="EMBL/GenBank/DDBJ databases">
        <authorList>
            <person name="Gilroy R."/>
        </authorList>
    </citation>
    <scope>NUCLEOTIDE SEQUENCE</scope>
    <source>
        <strain evidence="4">ChiBcec16_6824</strain>
    </source>
</reference>
<sequence length="141" mass="14707">MDSCSNDTAPRGERSHYALHNHIAITRIQPGEAEGELTVCQDSLNLLNVVHGGALASLADSVAGTAVAATGGVGVTLNSSMNYLRPAAGSKITCVGRVRKAGRTIVLCDVDLTDDAGTLVATGTFTFYRNGMKEMPELAEK</sequence>
<keyword evidence="2" id="KW-0378">Hydrolase</keyword>
<dbReference type="InterPro" id="IPR003736">
    <property type="entry name" value="PAAI_dom"/>
</dbReference>
<dbReference type="Pfam" id="PF03061">
    <property type="entry name" value="4HBT"/>
    <property type="match status" value="1"/>
</dbReference>
<dbReference type="InterPro" id="IPR029069">
    <property type="entry name" value="HotDog_dom_sf"/>
</dbReference>
<gene>
    <name evidence="4" type="ORF">H9841_10845</name>
</gene>
<dbReference type="PANTHER" id="PTHR21660:SF1">
    <property type="entry name" value="ACYL-COENZYME A THIOESTERASE 13"/>
    <property type="match status" value="1"/>
</dbReference>
<dbReference type="Gene3D" id="3.10.129.10">
    <property type="entry name" value="Hotdog Thioesterase"/>
    <property type="match status" value="1"/>
</dbReference>
<dbReference type="PANTHER" id="PTHR21660">
    <property type="entry name" value="THIOESTERASE SUPERFAMILY MEMBER-RELATED"/>
    <property type="match status" value="1"/>
</dbReference>
<dbReference type="CDD" id="cd03443">
    <property type="entry name" value="PaaI_thioesterase"/>
    <property type="match status" value="1"/>
</dbReference>
<dbReference type="Proteomes" id="UP000823868">
    <property type="component" value="Unassembled WGS sequence"/>
</dbReference>